<reference evidence="1 2" key="1">
    <citation type="submission" date="2014-07" db="EMBL/GenBank/DDBJ databases">
        <title>Draft genome of Clostridium sulfidigenes 113A isolated from sediments associated with methane hydrate from Krishna Godavari basin.</title>
        <authorList>
            <person name="Honkalas V.S."/>
            <person name="Dabir A.P."/>
            <person name="Arora P."/>
            <person name="Dhakephalkar P.K."/>
        </authorList>
    </citation>
    <scope>NUCLEOTIDE SEQUENCE [LARGE SCALE GENOMIC DNA]</scope>
    <source>
        <strain evidence="1 2">113A</strain>
    </source>
</reference>
<evidence type="ECO:0000313" key="1">
    <source>
        <dbReference type="EMBL" id="KEZ88719.1"/>
    </source>
</evidence>
<evidence type="ECO:0008006" key="3">
    <source>
        <dbReference type="Google" id="ProtNLM"/>
    </source>
</evidence>
<dbReference type="InterPro" id="IPR022555">
    <property type="entry name" value="DUF2577"/>
</dbReference>
<name>A0A084JID5_9CLOT</name>
<dbReference type="Pfam" id="PF10844">
    <property type="entry name" value="DUF2577"/>
    <property type="match status" value="1"/>
</dbReference>
<protein>
    <recommendedName>
        <fullName evidence="3">DUF2577 domain-containing protein</fullName>
    </recommendedName>
</protein>
<dbReference type="RefSeq" id="WP_035129049.1">
    <property type="nucleotide sequence ID" value="NZ_JPMD01000001.1"/>
</dbReference>
<sequence>MMTDAIKVIVSNYLNYANLSDVVFGTVINANPVKIKLDSNSKLQIEEPFLVITNRFKKEPLKVSEKVALIKAHGGQKFVILDKL</sequence>
<evidence type="ECO:0000313" key="2">
    <source>
        <dbReference type="Proteomes" id="UP000028542"/>
    </source>
</evidence>
<proteinExistence type="predicted"/>
<dbReference type="STRING" id="318464.IO99_00650"/>
<organism evidence="1 2">
    <name type="scientific">Clostridium sulfidigenes</name>
    <dbReference type="NCBI Taxonomy" id="318464"/>
    <lineage>
        <taxon>Bacteria</taxon>
        <taxon>Bacillati</taxon>
        <taxon>Bacillota</taxon>
        <taxon>Clostridia</taxon>
        <taxon>Eubacteriales</taxon>
        <taxon>Clostridiaceae</taxon>
        <taxon>Clostridium</taxon>
    </lineage>
</organism>
<dbReference type="Proteomes" id="UP000028542">
    <property type="component" value="Unassembled WGS sequence"/>
</dbReference>
<dbReference type="AlphaFoldDB" id="A0A084JID5"/>
<accession>A0A084JID5</accession>
<dbReference type="EMBL" id="JPMD01000001">
    <property type="protein sequence ID" value="KEZ88719.1"/>
    <property type="molecule type" value="Genomic_DNA"/>
</dbReference>
<gene>
    <name evidence="1" type="ORF">IO99_00650</name>
</gene>
<keyword evidence="2" id="KW-1185">Reference proteome</keyword>
<comment type="caution">
    <text evidence="1">The sequence shown here is derived from an EMBL/GenBank/DDBJ whole genome shotgun (WGS) entry which is preliminary data.</text>
</comment>